<dbReference type="EMBL" id="CM056816">
    <property type="protein sequence ID" value="KAJ8633489.1"/>
    <property type="molecule type" value="Genomic_DNA"/>
</dbReference>
<evidence type="ECO:0000313" key="2">
    <source>
        <dbReference type="Proteomes" id="UP001234297"/>
    </source>
</evidence>
<sequence>MNAVHSDECQGRSGPVKVTVGSHLWGRCEWVLSRFLGYKYLPPLANSIQQPLLHHTFHNPSEFLSHLSSSPDMALGTLSITLPTFAAAAGVYFFNNHQNKAKHVESSSGSSTERNSMVGPKEKLEKEKKKADRPRFAVELDGLNCFETLVD</sequence>
<proteinExistence type="predicted"/>
<gene>
    <name evidence="1" type="ORF">MRB53_026825</name>
</gene>
<protein>
    <submittedName>
        <fullName evidence="1">Uncharacterized protein</fullName>
    </submittedName>
</protein>
<evidence type="ECO:0000313" key="1">
    <source>
        <dbReference type="EMBL" id="KAJ8633489.1"/>
    </source>
</evidence>
<accession>A0ACC2LJA3</accession>
<keyword evidence="2" id="KW-1185">Reference proteome</keyword>
<organism evidence="1 2">
    <name type="scientific">Persea americana</name>
    <name type="common">Avocado</name>
    <dbReference type="NCBI Taxonomy" id="3435"/>
    <lineage>
        <taxon>Eukaryota</taxon>
        <taxon>Viridiplantae</taxon>
        <taxon>Streptophyta</taxon>
        <taxon>Embryophyta</taxon>
        <taxon>Tracheophyta</taxon>
        <taxon>Spermatophyta</taxon>
        <taxon>Magnoliopsida</taxon>
        <taxon>Magnoliidae</taxon>
        <taxon>Laurales</taxon>
        <taxon>Lauraceae</taxon>
        <taxon>Persea</taxon>
    </lineage>
</organism>
<name>A0ACC2LJA3_PERAE</name>
<reference evidence="1 2" key="1">
    <citation type="journal article" date="2022" name="Hortic Res">
        <title>A haplotype resolved chromosomal level avocado genome allows analysis of novel avocado genes.</title>
        <authorList>
            <person name="Nath O."/>
            <person name="Fletcher S.J."/>
            <person name="Hayward A."/>
            <person name="Shaw L.M."/>
            <person name="Masouleh A.K."/>
            <person name="Furtado A."/>
            <person name="Henry R.J."/>
            <person name="Mitter N."/>
        </authorList>
    </citation>
    <scope>NUCLEOTIDE SEQUENCE [LARGE SCALE GENOMIC DNA]</scope>
    <source>
        <strain evidence="2">cv. Hass</strain>
    </source>
</reference>
<dbReference type="Proteomes" id="UP001234297">
    <property type="component" value="Chromosome 8"/>
</dbReference>
<comment type="caution">
    <text evidence="1">The sequence shown here is derived from an EMBL/GenBank/DDBJ whole genome shotgun (WGS) entry which is preliminary data.</text>
</comment>